<sequence>MAFNSGFETRRKPSVQAVSEDRASLFFSDSQTSWVVFGQTEFPPHDILSFSTENPLTSTEDESESAIEGDEFSQIFQNQEQEYPGRYSPLHETDDELIDGLNPSLSHRINAWQKNTTETSVSDNVASWDLDEDLIHDVLDTTVFQLVPAYYGDHLFRNMSRSEYLRFRKCSAVLQKSLSTKGSFGHDPDMISKLLSLIKWRDLLRSSGSLVDDYVANTLSRAHLQNEPVFKDIEFSDTATSSSLILCGGSGGAWNDL</sequence>
<evidence type="ECO:0000313" key="1">
    <source>
        <dbReference type="EMBL" id="QBM90816.1"/>
    </source>
</evidence>
<dbReference type="Proteomes" id="UP000292447">
    <property type="component" value="Chromosome VI"/>
</dbReference>
<reference evidence="2" key="1">
    <citation type="submission" date="2019-03" db="EMBL/GenBank/DDBJ databases">
        <title>Snf2 controls pulcherriminic acid biosynthesis and connects pigmentation and antifungal activity of the yeast Metschnikowia pulcherrima.</title>
        <authorList>
            <person name="Gore-Lloyd D."/>
            <person name="Sumann I."/>
            <person name="Brachmann A.O."/>
            <person name="Schneeberger K."/>
            <person name="Ortiz-Merino R.A."/>
            <person name="Moreno-Beltran M."/>
            <person name="Schlaefli M."/>
            <person name="Kirner P."/>
            <person name="Santos Kron A."/>
            <person name="Wolfe K.H."/>
            <person name="Piel J."/>
            <person name="Ahrens C.H."/>
            <person name="Henk D."/>
            <person name="Freimoser F.M."/>
        </authorList>
    </citation>
    <scope>NUCLEOTIDE SEQUENCE [LARGE SCALE GENOMIC DNA]</scope>
    <source>
        <strain evidence="2">APC 1.2</strain>
    </source>
</reference>
<accession>A0A4P6XW56</accession>
<dbReference type="EMBL" id="CP034461">
    <property type="protein sequence ID" value="QBM90816.1"/>
    <property type="molecule type" value="Genomic_DNA"/>
</dbReference>
<keyword evidence="2" id="KW-1185">Reference proteome</keyword>
<name>A0A4P6XW56_9ASCO</name>
<dbReference type="AlphaFoldDB" id="A0A4P6XW56"/>
<gene>
    <name evidence="1" type="ORF">METSCH_F04040</name>
</gene>
<evidence type="ECO:0000313" key="2">
    <source>
        <dbReference type="Proteomes" id="UP000292447"/>
    </source>
</evidence>
<proteinExistence type="predicted"/>
<organism evidence="1 2">
    <name type="scientific">Metschnikowia aff. pulcherrima</name>
    <dbReference type="NCBI Taxonomy" id="2163413"/>
    <lineage>
        <taxon>Eukaryota</taxon>
        <taxon>Fungi</taxon>
        <taxon>Dikarya</taxon>
        <taxon>Ascomycota</taxon>
        <taxon>Saccharomycotina</taxon>
        <taxon>Pichiomycetes</taxon>
        <taxon>Metschnikowiaceae</taxon>
        <taxon>Metschnikowia</taxon>
    </lineage>
</organism>
<protein>
    <submittedName>
        <fullName evidence="1">Uncharacterized protein</fullName>
    </submittedName>
</protein>